<accession>A0A5C3M3G0</accession>
<dbReference type="Proteomes" id="UP000308652">
    <property type="component" value="Unassembled WGS sequence"/>
</dbReference>
<feature type="transmembrane region" description="Helical" evidence="1">
    <location>
        <begin position="12"/>
        <end position="28"/>
    </location>
</feature>
<keyword evidence="1" id="KW-1133">Transmembrane helix</keyword>
<dbReference type="AlphaFoldDB" id="A0A5C3M3G0"/>
<feature type="transmembrane region" description="Helical" evidence="1">
    <location>
        <begin position="65"/>
        <end position="84"/>
    </location>
</feature>
<keyword evidence="3" id="KW-1185">Reference proteome</keyword>
<keyword evidence="1" id="KW-0812">Transmembrane</keyword>
<evidence type="ECO:0000313" key="2">
    <source>
        <dbReference type="EMBL" id="TFK39313.1"/>
    </source>
</evidence>
<gene>
    <name evidence="2" type="ORF">BDQ12DRAFT_682550</name>
</gene>
<organism evidence="2 3">
    <name type="scientific">Crucibulum laeve</name>
    <dbReference type="NCBI Taxonomy" id="68775"/>
    <lineage>
        <taxon>Eukaryota</taxon>
        <taxon>Fungi</taxon>
        <taxon>Dikarya</taxon>
        <taxon>Basidiomycota</taxon>
        <taxon>Agaricomycotina</taxon>
        <taxon>Agaricomycetes</taxon>
        <taxon>Agaricomycetidae</taxon>
        <taxon>Agaricales</taxon>
        <taxon>Agaricineae</taxon>
        <taxon>Nidulariaceae</taxon>
        <taxon>Crucibulum</taxon>
    </lineage>
</organism>
<name>A0A5C3M3G0_9AGAR</name>
<sequence>MLGQWRMVTMARILHFSFTFSLFLLYYLDDLWDSSNMVVLLRAVFFLDWLDIFSHHYHQISLLRGFDLILGFLIYFSVRCWWLDGDREYYAWMRISFCGRRRVSRLQEGSIG</sequence>
<evidence type="ECO:0000313" key="3">
    <source>
        <dbReference type="Proteomes" id="UP000308652"/>
    </source>
</evidence>
<proteinExistence type="predicted"/>
<protein>
    <submittedName>
        <fullName evidence="2">Uncharacterized protein</fullName>
    </submittedName>
</protein>
<keyword evidence="1" id="KW-0472">Membrane</keyword>
<reference evidence="2 3" key="1">
    <citation type="journal article" date="2019" name="Nat. Ecol. Evol.">
        <title>Megaphylogeny resolves global patterns of mushroom evolution.</title>
        <authorList>
            <person name="Varga T."/>
            <person name="Krizsan K."/>
            <person name="Foldi C."/>
            <person name="Dima B."/>
            <person name="Sanchez-Garcia M."/>
            <person name="Sanchez-Ramirez S."/>
            <person name="Szollosi G.J."/>
            <person name="Szarkandi J.G."/>
            <person name="Papp V."/>
            <person name="Albert L."/>
            <person name="Andreopoulos W."/>
            <person name="Angelini C."/>
            <person name="Antonin V."/>
            <person name="Barry K.W."/>
            <person name="Bougher N.L."/>
            <person name="Buchanan P."/>
            <person name="Buyck B."/>
            <person name="Bense V."/>
            <person name="Catcheside P."/>
            <person name="Chovatia M."/>
            <person name="Cooper J."/>
            <person name="Damon W."/>
            <person name="Desjardin D."/>
            <person name="Finy P."/>
            <person name="Geml J."/>
            <person name="Haridas S."/>
            <person name="Hughes K."/>
            <person name="Justo A."/>
            <person name="Karasinski D."/>
            <person name="Kautmanova I."/>
            <person name="Kiss B."/>
            <person name="Kocsube S."/>
            <person name="Kotiranta H."/>
            <person name="LaButti K.M."/>
            <person name="Lechner B.E."/>
            <person name="Liimatainen K."/>
            <person name="Lipzen A."/>
            <person name="Lukacs Z."/>
            <person name="Mihaltcheva S."/>
            <person name="Morgado L.N."/>
            <person name="Niskanen T."/>
            <person name="Noordeloos M.E."/>
            <person name="Ohm R.A."/>
            <person name="Ortiz-Santana B."/>
            <person name="Ovrebo C."/>
            <person name="Racz N."/>
            <person name="Riley R."/>
            <person name="Savchenko A."/>
            <person name="Shiryaev A."/>
            <person name="Soop K."/>
            <person name="Spirin V."/>
            <person name="Szebenyi C."/>
            <person name="Tomsovsky M."/>
            <person name="Tulloss R.E."/>
            <person name="Uehling J."/>
            <person name="Grigoriev I.V."/>
            <person name="Vagvolgyi C."/>
            <person name="Papp T."/>
            <person name="Martin F.M."/>
            <person name="Miettinen O."/>
            <person name="Hibbett D.S."/>
            <person name="Nagy L.G."/>
        </authorList>
    </citation>
    <scope>NUCLEOTIDE SEQUENCE [LARGE SCALE GENOMIC DNA]</scope>
    <source>
        <strain evidence="2 3">CBS 166.37</strain>
    </source>
</reference>
<evidence type="ECO:0000256" key="1">
    <source>
        <dbReference type="SAM" id="Phobius"/>
    </source>
</evidence>
<dbReference type="EMBL" id="ML213600">
    <property type="protein sequence ID" value="TFK39313.1"/>
    <property type="molecule type" value="Genomic_DNA"/>
</dbReference>